<dbReference type="Gene3D" id="3.40.50.1820">
    <property type="entry name" value="alpha/beta hydrolase"/>
    <property type="match status" value="1"/>
</dbReference>
<organism evidence="2 3">
    <name type="scientific">Seiridium unicorne</name>
    <dbReference type="NCBI Taxonomy" id="138068"/>
    <lineage>
        <taxon>Eukaryota</taxon>
        <taxon>Fungi</taxon>
        <taxon>Dikarya</taxon>
        <taxon>Ascomycota</taxon>
        <taxon>Pezizomycotina</taxon>
        <taxon>Sordariomycetes</taxon>
        <taxon>Xylariomycetidae</taxon>
        <taxon>Amphisphaeriales</taxon>
        <taxon>Sporocadaceae</taxon>
        <taxon>Seiridium</taxon>
    </lineage>
</organism>
<dbReference type="InterPro" id="IPR000073">
    <property type="entry name" value="AB_hydrolase_1"/>
</dbReference>
<dbReference type="SUPFAM" id="SSF53474">
    <property type="entry name" value="alpha/beta-Hydrolases"/>
    <property type="match status" value="1"/>
</dbReference>
<dbReference type="PANTHER" id="PTHR37017">
    <property type="entry name" value="AB HYDROLASE-1 DOMAIN-CONTAINING PROTEIN-RELATED"/>
    <property type="match status" value="1"/>
</dbReference>
<dbReference type="InterPro" id="IPR029058">
    <property type="entry name" value="AB_hydrolase_fold"/>
</dbReference>
<evidence type="ECO:0000259" key="1">
    <source>
        <dbReference type="Pfam" id="PF12697"/>
    </source>
</evidence>
<protein>
    <submittedName>
        <fullName evidence="2">Alpha/Beta hydrolase protein</fullName>
    </submittedName>
</protein>
<keyword evidence="3" id="KW-1185">Reference proteome</keyword>
<dbReference type="Pfam" id="PF12697">
    <property type="entry name" value="Abhydrolase_6"/>
    <property type="match status" value="1"/>
</dbReference>
<dbReference type="GO" id="GO:0016787">
    <property type="term" value="F:hydrolase activity"/>
    <property type="evidence" value="ECO:0007669"/>
    <property type="project" value="UniProtKB-KW"/>
</dbReference>
<dbReference type="Proteomes" id="UP001408356">
    <property type="component" value="Unassembled WGS sequence"/>
</dbReference>
<sequence>MSSSSGTAVIICHGSYHTPEPYGPLTDALKAEGIDAYCPQLPTADLSKLNVGDVNNPDFDREPPPGGYPQGDEDVAAIAAVLNPLIEEGREVLLIGHSSGGWAATQVAKTELQAKDRKAKGKTGGIIGILYMGAFIIPVGQSVNSFFQQPNDGSFVTPEFMEFHVSTNYKRVHLCATKVLLEADTVCHGQKHGAAGLGTIVNAEEYLFEDIEPADAKKWAATLTASPILTTKLTTDAYASLPCAYLFLNKDKTLKVDYQQGMVDLQSKQTGAFEMYNTDAGHSPHLSKIPEVVEVVKDFVSKIAKRVD</sequence>
<feature type="domain" description="AB hydrolase-1" evidence="1">
    <location>
        <begin position="9"/>
        <end position="293"/>
    </location>
</feature>
<comment type="caution">
    <text evidence="2">The sequence shown here is derived from an EMBL/GenBank/DDBJ whole genome shotgun (WGS) entry which is preliminary data.</text>
</comment>
<gene>
    <name evidence="2" type="ORF">SUNI508_04545</name>
</gene>
<dbReference type="InterPro" id="IPR052897">
    <property type="entry name" value="Sec-Metab_Biosynth_Hydrolase"/>
</dbReference>
<name>A0ABR2V8D2_9PEZI</name>
<evidence type="ECO:0000313" key="3">
    <source>
        <dbReference type="Proteomes" id="UP001408356"/>
    </source>
</evidence>
<proteinExistence type="predicted"/>
<reference evidence="2 3" key="1">
    <citation type="journal article" date="2024" name="J. Plant Pathol.">
        <title>Sequence and assembly of the genome of Seiridium unicorne, isolate CBS 538.82, causal agent of cypress canker disease.</title>
        <authorList>
            <person name="Scali E."/>
            <person name="Rocca G.D."/>
            <person name="Danti R."/>
            <person name="Garbelotto M."/>
            <person name="Barberini S."/>
            <person name="Baroncelli R."/>
            <person name="Emiliani G."/>
        </authorList>
    </citation>
    <scope>NUCLEOTIDE SEQUENCE [LARGE SCALE GENOMIC DNA]</scope>
    <source>
        <strain evidence="2 3">BM-138-508</strain>
    </source>
</reference>
<dbReference type="PANTHER" id="PTHR37017:SF13">
    <property type="entry name" value="AB HYDROLASE-1 DOMAIN-CONTAINING PROTEIN"/>
    <property type="match status" value="1"/>
</dbReference>
<keyword evidence="2" id="KW-0378">Hydrolase</keyword>
<evidence type="ECO:0000313" key="2">
    <source>
        <dbReference type="EMBL" id="KAK9422878.1"/>
    </source>
</evidence>
<accession>A0ABR2V8D2</accession>
<dbReference type="EMBL" id="JARVKF010000101">
    <property type="protein sequence ID" value="KAK9422878.1"/>
    <property type="molecule type" value="Genomic_DNA"/>
</dbReference>